<feature type="domain" description="PAC" evidence="4">
    <location>
        <begin position="324"/>
        <end position="376"/>
    </location>
</feature>
<keyword evidence="1" id="KW-0472">Membrane</keyword>
<evidence type="ECO:0000313" key="8">
    <source>
        <dbReference type="EMBL" id="MCJ1962397.1"/>
    </source>
</evidence>
<dbReference type="InterPro" id="IPR035919">
    <property type="entry name" value="EAL_sf"/>
</dbReference>
<evidence type="ECO:0000259" key="6">
    <source>
        <dbReference type="PROSITE" id="PS50887"/>
    </source>
</evidence>
<feature type="transmembrane region" description="Helical" evidence="1">
    <location>
        <begin position="175"/>
        <end position="196"/>
    </location>
</feature>
<feature type="transmembrane region" description="Helical" evidence="1">
    <location>
        <begin position="16"/>
        <end position="35"/>
    </location>
</feature>
<dbReference type="InterPro" id="IPR035965">
    <property type="entry name" value="PAS-like_dom_sf"/>
</dbReference>
<dbReference type="Pfam" id="PF13426">
    <property type="entry name" value="PAS_9"/>
    <property type="match status" value="1"/>
</dbReference>
<dbReference type="SUPFAM" id="SSF141868">
    <property type="entry name" value="EAL domain-like"/>
    <property type="match status" value="1"/>
</dbReference>
<accession>A0ABT0AGT9</accession>
<dbReference type="Gene3D" id="3.20.20.450">
    <property type="entry name" value="EAL domain"/>
    <property type="match status" value="1"/>
</dbReference>
<evidence type="ECO:0000259" key="3">
    <source>
        <dbReference type="PROSITE" id="PS50112"/>
    </source>
</evidence>
<organism evidence="8 9">
    <name type="scientific">Novosphingobium mangrovi</name>
    <name type="common">ex Hu et al. 2023</name>
    <dbReference type="NCBI Taxonomy" id="2930094"/>
    <lineage>
        <taxon>Bacteria</taxon>
        <taxon>Pseudomonadati</taxon>
        <taxon>Pseudomonadota</taxon>
        <taxon>Alphaproteobacteria</taxon>
        <taxon>Sphingomonadales</taxon>
        <taxon>Sphingomonadaceae</taxon>
        <taxon>Novosphingobium</taxon>
    </lineage>
</organism>
<dbReference type="SMART" id="SM00091">
    <property type="entry name" value="PAS"/>
    <property type="match status" value="2"/>
</dbReference>
<sequence>MLAILSCIQDQHEVRFVIVAGLICILSAATTVLVLRHARAATRRERLNWIALAGVSSGFGIWATHFIAMLGYAPGVIMGYDTLLTLLSLVLVVTTSTLAYATMMRTGRPNTASITLGAILCGSGVSAMHYCGMLGLELPARITWDGNYIVASILASVLPLFPAFHLGLKRRGNVSFAGAAALLALSVVALHFIGMTGLAVTPANLPVHTNFISPRAMAFAVSVISMGLIGLAITVVILVHKTEAVIRASERQFTLLVKGISDYALYILDLQGRVASWNAGAERLKGYTREEALGRELGSFYTPEDREAGLPERALGIAASTGKFTGEGWRMRRDGTRFWAQVTIELLKDEKGRSIGYAKITRDVTQHKEAQDRINAIGMQRDAALDHMHQGLCLFDAEERLALFNTRFLEMYDLGPDDLRIGMTQDEVIEAGRTSGLGQSLAPDHLETTGNLVQMSLRDPSLSPVMAEYSDSFIVSIASRRLPDGGWVSTFDDITNQRKSEARIEHMALHDGLTGLPNRTRLNLWLEESIATARHHGRKLAIAVFDLNRFKDINDSFGHAWGDIVLAEIARRLNDTLADGEFAARLGGDEFGAGKIYTTDTQLTEFLRRLERCFAEPIEHEGQTLHFGASIGVSTFPDDGIDRETLLNNADLAMYRAKGQIGENVCFYEPSMDESARARRKLASDLRQAIERNELELLYQPQCFIEGGKLSGYEALLRWHHPTRGLVSPVEFIPIAEEAGLILPIGEWVLRQACLEARRWDNDLRIAVNLSGIQLVQPDIAQTVTRVLLETGLTPRRLELEITETSIISDKARALHNLRQIKALGVAIAMDDFGTGYSSLDTLQSFPFDKIKIDKSFLLQSDSNAQAQAIIRAVLGLGQSLQIPVLAEGVETAGHLDLLVSEGCHEAQGYFLGRPGHAPSRLLAESSLSTGESPHGPLITATPLAAT</sequence>
<feature type="domain" description="MHYT" evidence="7">
    <location>
        <begin position="12"/>
        <end position="201"/>
    </location>
</feature>
<dbReference type="Pfam" id="PF00990">
    <property type="entry name" value="GGDEF"/>
    <property type="match status" value="1"/>
</dbReference>
<dbReference type="InterPro" id="IPR000700">
    <property type="entry name" value="PAS-assoc_C"/>
</dbReference>
<dbReference type="CDD" id="cd01948">
    <property type="entry name" value="EAL"/>
    <property type="match status" value="1"/>
</dbReference>
<evidence type="ECO:0000259" key="7">
    <source>
        <dbReference type="PROSITE" id="PS50924"/>
    </source>
</evidence>
<name>A0ABT0AGT9_9SPHN</name>
<feature type="transmembrane region" description="Helical" evidence="1">
    <location>
        <begin position="83"/>
        <end position="102"/>
    </location>
</feature>
<dbReference type="SUPFAM" id="SSF55073">
    <property type="entry name" value="Nucleotide cyclase"/>
    <property type="match status" value="1"/>
</dbReference>
<comment type="caution">
    <text evidence="8">The sequence shown here is derived from an EMBL/GenBank/DDBJ whole genome shotgun (WGS) entry which is preliminary data.</text>
</comment>
<dbReference type="SUPFAM" id="SSF55785">
    <property type="entry name" value="PYP-like sensor domain (PAS domain)"/>
    <property type="match status" value="2"/>
</dbReference>
<dbReference type="EMBL" id="JALHAT010000040">
    <property type="protein sequence ID" value="MCJ1962397.1"/>
    <property type="molecule type" value="Genomic_DNA"/>
</dbReference>
<dbReference type="PROSITE" id="PS50113">
    <property type="entry name" value="PAC"/>
    <property type="match status" value="1"/>
</dbReference>
<dbReference type="Pfam" id="PF00563">
    <property type="entry name" value="EAL"/>
    <property type="match status" value="1"/>
</dbReference>
<feature type="transmembrane region" description="Helical" evidence="1">
    <location>
        <begin position="148"/>
        <end position="168"/>
    </location>
</feature>
<proteinExistence type="predicted"/>
<feature type="transmembrane region" description="Helical" evidence="1">
    <location>
        <begin position="216"/>
        <end position="239"/>
    </location>
</feature>
<dbReference type="PROSITE" id="PS50924">
    <property type="entry name" value="MHYT"/>
    <property type="match status" value="1"/>
</dbReference>
<dbReference type="InterPro" id="IPR043128">
    <property type="entry name" value="Rev_trsase/Diguanyl_cyclase"/>
</dbReference>
<evidence type="ECO:0000256" key="2">
    <source>
        <dbReference type="SAM" id="MobiDB-lite"/>
    </source>
</evidence>
<feature type="domain" description="EAL" evidence="5">
    <location>
        <begin position="679"/>
        <end position="929"/>
    </location>
</feature>
<reference evidence="8" key="1">
    <citation type="submission" date="2022-03" db="EMBL/GenBank/DDBJ databases">
        <title>Identification of a novel bacterium isolated from mangrove sediments.</title>
        <authorList>
            <person name="Pan X."/>
        </authorList>
    </citation>
    <scope>NUCLEOTIDE SEQUENCE</scope>
    <source>
        <strain evidence="8">B2637</strain>
    </source>
</reference>
<dbReference type="InterPro" id="IPR029787">
    <property type="entry name" value="Nucleotide_cyclase"/>
</dbReference>
<keyword evidence="1" id="KW-0812">Transmembrane</keyword>
<feature type="transmembrane region" description="Helical" evidence="1">
    <location>
        <begin position="114"/>
        <end position="136"/>
    </location>
</feature>
<feature type="transmembrane region" description="Helical" evidence="1">
    <location>
        <begin position="47"/>
        <end position="71"/>
    </location>
</feature>
<dbReference type="Pfam" id="PF03707">
    <property type="entry name" value="MHYT"/>
    <property type="match status" value="2"/>
</dbReference>
<dbReference type="PANTHER" id="PTHR44757:SF2">
    <property type="entry name" value="BIOFILM ARCHITECTURE MAINTENANCE PROTEIN MBAA"/>
    <property type="match status" value="1"/>
</dbReference>
<dbReference type="Gene3D" id="3.30.450.20">
    <property type="entry name" value="PAS domain"/>
    <property type="match status" value="2"/>
</dbReference>
<dbReference type="CDD" id="cd01949">
    <property type="entry name" value="GGDEF"/>
    <property type="match status" value="1"/>
</dbReference>
<dbReference type="NCBIfam" id="TIGR00229">
    <property type="entry name" value="sensory_box"/>
    <property type="match status" value="1"/>
</dbReference>
<dbReference type="InterPro" id="IPR000160">
    <property type="entry name" value="GGDEF_dom"/>
</dbReference>
<evidence type="ECO:0000256" key="1">
    <source>
        <dbReference type="PROSITE-ProRule" id="PRU00244"/>
    </source>
</evidence>
<dbReference type="SMART" id="SM00267">
    <property type="entry name" value="GGDEF"/>
    <property type="match status" value="1"/>
</dbReference>
<feature type="domain" description="GGDEF" evidence="6">
    <location>
        <begin position="538"/>
        <end position="670"/>
    </location>
</feature>
<keyword evidence="1" id="KW-1133">Transmembrane helix</keyword>
<protein>
    <submittedName>
        <fullName evidence="8">EAL domain-containing protein</fullName>
    </submittedName>
</protein>
<dbReference type="SMART" id="SM00052">
    <property type="entry name" value="EAL"/>
    <property type="match status" value="1"/>
</dbReference>
<dbReference type="InterPro" id="IPR001633">
    <property type="entry name" value="EAL_dom"/>
</dbReference>
<dbReference type="InterPro" id="IPR052155">
    <property type="entry name" value="Biofilm_reg_signaling"/>
</dbReference>
<dbReference type="Pfam" id="PF12860">
    <property type="entry name" value="PAS_7"/>
    <property type="match status" value="1"/>
</dbReference>
<evidence type="ECO:0000313" key="9">
    <source>
        <dbReference type="Proteomes" id="UP001162802"/>
    </source>
</evidence>
<dbReference type="Gene3D" id="3.30.70.270">
    <property type="match status" value="1"/>
</dbReference>
<feature type="region of interest" description="Disordered" evidence="2">
    <location>
        <begin position="926"/>
        <end position="947"/>
    </location>
</feature>
<dbReference type="CDD" id="cd00130">
    <property type="entry name" value="PAS"/>
    <property type="match status" value="1"/>
</dbReference>
<dbReference type="Proteomes" id="UP001162802">
    <property type="component" value="Unassembled WGS sequence"/>
</dbReference>
<evidence type="ECO:0000259" key="5">
    <source>
        <dbReference type="PROSITE" id="PS50883"/>
    </source>
</evidence>
<dbReference type="InterPro" id="IPR005330">
    <property type="entry name" value="MHYT_dom"/>
</dbReference>
<dbReference type="PROSITE" id="PS50883">
    <property type="entry name" value="EAL"/>
    <property type="match status" value="1"/>
</dbReference>
<feature type="domain" description="PAS" evidence="3">
    <location>
        <begin position="249"/>
        <end position="307"/>
    </location>
</feature>
<dbReference type="PANTHER" id="PTHR44757">
    <property type="entry name" value="DIGUANYLATE CYCLASE DGCP"/>
    <property type="match status" value="1"/>
</dbReference>
<dbReference type="RefSeq" id="WP_243802315.1">
    <property type="nucleotide sequence ID" value="NZ_JALHAT010000040.1"/>
</dbReference>
<dbReference type="PROSITE" id="PS50112">
    <property type="entry name" value="PAS"/>
    <property type="match status" value="1"/>
</dbReference>
<dbReference type="InterPro" id="IPR000014">
    <property type="entry name" value="PAS"/>
</dbReference>
<evidence type="ECO:0000259" key="4">
    <source>
        <dbReference type="PROSITE" id="PS50113"/>
    </source>
</evidence>
<keyword evidence="9" id="KW-1185">Reference proteome</keyword>
<dbReference type="PROSITE" id="PS50887">
    <property type="entry name" value="GGDEF"/>
    <property type="match status" value="1"/>
</dbReference>
<dbReference type="NCBIfam" id="TIGR00254">
    <property type="entry name" value="GGDEF"/>
    <property type="match status" value="1"/>
</dbReference>
<gene>
    <name evidence="8" type="ORF">MTR65_17015</name>
</gene>